<dbReference type="PANTHER" id="PTHR12677">
    <property type="entry name" value="GOLGI APPARATUS MEMBRANE PROTEIN TVP38-RELATED"/>
    <property type="match status" value="1"/>
</dbReference>
<dbReference type="GeneID" id="17256932"/>
<keyword evidence="4 6" id="KW-1133">Transmembrane helix</keyword>
<keyword evidence="5 6" id="KW-0472">Membrane</keyword>
<dbReference type="EnsemblProtists" id="EOD10784">
    <property type="protein sequence ID" value="EOD10784"/>
    <property type="gene ID" value="EMIHUDRAFT_248237"/>
</dbReference>
<dbReference type="KEGG" id="ehx:EMIHUDRAFT_248237"/>
<name>A0A0D3IHP9_EMIH1</name>
<evidence type="ECO:0000256" key="6">
    <source>
        <dbReference type="SAM" id="Phobius"/>
    </source>
</evidence>
<dbReference type="InterPro" id="IPR015414">
    <property type="entry name" value="TMEM64"/>
</dbReference>
<evidence type="ECO:0000256" key="5">
    <source>
        <dbReference type="ARBA" id="ARBA00023136"/>
    </source>
</evidence>
<evidence type="ECO:0000256" key="1">
    <source>
        <dbReference type="ARBA" id="ARBA00004651"/>
    </source>
</evidence>
<keyword evidence="3 6" id="KW-0812">Transmembrane</keyword>
<feature type="transmembrane region" description="Helical" evidence="6">
    <location>
        <begin position="12"/>
        <end position="29"/>
    </location>
</feature>
<evidence type="ECO:0000256" key="4">
    <source>
        <dbReference type="ARBA" id="ARBA00022989"/>
    </source>
</evidence>
<organism evidence="7 8">
    <name type="scientific">Emiliania huxleyi (strain CCMP1516)</name>
    <dbReference type="NCBI Taxonomy" id="280463"/>
    <lineage>
        <taxon>Eukaryota</taxon>
        <taxon>Haptista</taxon>
        <taxon>Haptophyta</taxon>
        <taxon>Prymnesiophyceae</taxon>
        <taxon>Isochrysidales</taxon>
        <taxon>Noelaerhabdaceae</taxon>
        <taxon>Emiliania</taxon>
    </lineage>
</organism>
<dbReference type="PaxDb" id="2903-EOD10784"/>
<dbReference type="HOGENOM" id="CLU_1248193_0_0_1"/>
<keyword evidence="2" id="KW-1003">Cell membrane</keyword>
<evidence type="ECO:0000256" key="3">
    <source>
        <dbReference type="ARBA" id="ARBA00022692"/>
    </source>
</evidence>
<reference evidence="7" key="2">
    <citation type="submission" date="2024-10" db="UniProtKB">
        <authorList>
            <consortium name="EnsemblProtists"/>
        </authorList>
    </citation>
    <scope>IDENTIFICATION</scope>
</reference>
<feature type="transmembrane region" description="Helical" evidence="6">
    <location>
        <begin position="50"/>
        <end position="71"/>
    </location>
</feature>
<feature type="transmembrane region" description="Helical" evidence="6">
    <location>
        <begin position="83"/>
        <end position="103"/>
    </location>
</feature>
<dbReference type="Proteomes" id="UP000013827">
    <property type="component" value="Unassembled WGS sequence"/>
</dbReference>
<dbReference type="RefSeq" id="XP_005763213.1">
    <property type="nucleotide sequence ID" value="XM_005763156.1"/>
</dbReference>
<dbReference type="OMA" id="WRICLLA"/>
<reference evidence="8" key="1">
    <citation type="journal article" date="2013" name="Nature">
        <title>Pan genome of the phytoplankton Emiliania underpins its global distribution.</title>
        <authorList>
            <person name="Read B.A."/>
            <person name="Kegel J."/>
            <person name="Klute M.J."/>
            <person name="Kuo A."/>
            <person name="Lefebvre S.C."/>
            <person name="Maumus F."/>
            <person name="Mayer C."/>
            <person name="Miller J."/>
            <person name="Monier A."/>
            <person name="Salamov A."/>
            <person name="Young J."/>
            <person name="Aguilar M."/>
            <person name="Claverie J.M."/>
            <person name="Frickenhaus S."/>
            <person name="Gonzalez K."/>
            <person name="Herman E.K."/>
            <person name="Lin Y.C."/>
            <person name="Napier J."/>
            <person name="Ogata H."/>
            <person name="Sarno A.F."/>
            <person name="Shmutz J."/>
            <person name="Schroeder D."/>
            <person name="de Vargas C."/>
            <person name="Verret F."/>
            <person name="von Dassow P."/>
            <person name="Valentin K."/>
            <person name="Van de Peer Y."/>
            <person name="Wheeler G."/>
            <person name="Dacks J.B."/>
            <person name="Delwiche C.F."/>
            <person name="Dyhrman S.T."/>
            <person name="Glockner G."/>
            <person name="John U."/>
            <person name="Richards T."/>
            <person name="Worden A.Z."/>
            <person name="Zhang X."/>
            <person name="Grigoriev I.V."/>
            <person name="Allen A.E."/>
            <person name="Bidle K."/>
            <person name="Borodovsky M."/>
            <person name="Bowler C."/>
            <person name="Brownlee C."/>
            <person name="Cock J.M."/>
            <person name="Elias M."/>
            <person name="Gladyshev V.N."/>
            <person name="Groth M."/>
            <person name="Guda C."/>
            <person name="Hadaegh A."/>
            <person name="Iglesias-Rodriguez M.D."/>
            <person name="Jenkins J."/>
            <person name="Jones B.M."/>
            <person name="Lawson T."/>
            <person name="Leese F."/>
            <person name="Lindquist E."/>
            <person name="Lobanov A."/>
            <person name="Lomsadze A."/>
            <person name="Malik S.B."/>
            <person name="Marsh M.E."/>
            <person name="Mackinder L."/>
            <person name="Mock T."/>
            <person name="Mueller-Roeber B."/>
            <person name="Pagarete A."/>
            <person name="Parker M."/>
            <person name="Probert I."/>
            <person name="Quesneville H."/>
            <person name="Raines C."/>
            <person name="Rensing S.A."/>
            <person name="Riano-Pachon D.M."/>
            <person name="Richier S."/>
            <person name="Rokitta S."/>
            <person name="Shiraiwa Y."/>
            <person name="Soanes D.M."/>
            <person name="van der Giezen M."/>
            <person name="Wahlund T.M."/>
            <person name="Williams B."/>
            <person name="Wilson W."/>
            <person name="Wolfe G."/>
            <person name="Wurch L.L."/>
        </authorList>
    </citation>
    <scope>NUCLEOTIDE SEQUENCE</scope>
</reference>
<evidence type="ECO:0000256" key="2">
    <source>
        <dbReference type="ARBA" id="ARBA00022475"/>
    </source>
</evidence>
<sequence length="210" mass="21625">MSMPSKKVVVGAAVAAVVVAAWVALLVASKDRWTAALKDASDSVLAAKETAPLEVAASLAAAITLGIVVLVPTTPVELLAAGVYGIRFGFCIVLGGLASYLLGRTVLRRWGSRVTSRHKLLRALALAVAREPWRICLLARAAAVPVPLKNYGFAALDAPMLPYAASLMLVEVYNVLELVLIGVSITSAGSAAVSSSDGSLFLAGGVRSGE</sequence>
<evidence type="ECO:0000313" key="7">
    <source>
        <dbReference type="EnsemblProtists" id="EOD10784"/>
    </source>
</evidence>
<keyword evidence="8" id="KW-1185">Reference proteome</keyword>
<evidence type="ECO:0000313" key="8">
    <source>
        <dbReference type="Proteomes" id="UP000013827"/>
    </source>
</evidence>
<dbReference type="PANTHER" id="PTHR12677:SF59">
    <property type="entry name" value="GOLGI APPARATUS MEMBRANE PROTEIN TVP38-RELATED"/>
    <property type="match status" value="1"/>
</dbReference>
<accession>A0A0D3IHP9</accession>
<dbReference type="GO" id="GO:0005886">
    <property type="term" value="C:plasma membrane"/>
    <property type="evidence" value="ECO:0007669"/>
    <property type="project" value="UniProtKB-SubCell"/>
</dbReference>
<protein>
    <submittedName>
        <fullName evidence="7">Uncharacterized protein</fullName>
    </submittedName>
</protein>
<proteinExistence type="predicted"/>
<dbReference type="AlphaFoldDB" id="A0A0D3IHP9"/>
<comment type="subcellular location">
    <subcellularLocation>
        <location evidence="1">Cell membrane</location>
        <topology evidence="1">Multi-pass membrane protein</topology>
    </subcellularLocation>
</comment>